<feature type="domain" description="HYDIN/VesB/CFA65-like Ig-like" evidence="9">
    <location>
        <begin position="384"/>
        <end position="483"/>
    </location>
</feature>
<dbReference type="InterPro" id="IPR053879">
    <property type="entry name" value="HYDIN_VesB_CFA65-like_Ig"/>
</dbReference>
<keyword evidence="4" id="KW-0969">Cilium</keyword>
<dbReference type="InterPro" id="IPR001343">
    <property type="entry name" value="Hemolysn_Ca-bd"/>
</dbReference>
<dbReference type="SUPFAM" id="SSF49313">
    <property type="entry name" value="Cadherin-like"/>
    <property type="match status" value="1"/>
</dbReference>
<protein>
    <submittedName>
        <fullName evidence="10">Ig-like domain-containing protein</fullName>
    </submittedName>
</protein>
<proteinExistence type="predicted"/>
<comment type="subcellular location">
    <subcellularLocation>
        <location evidence="1">Cell projection</location>
        <location evidence="1">Cilium</location>
    </subcellularLocation>
    <subcellularLocation>
        <location evidence="2">Cytoplasm</location>
    </subcellularLocation>
</comment>
<sequence>MIRNSFLFCASMLFAVTAMAAAPADENYDDNTSSTVAISTGSTYTLDGIVYSTHRSDGTLEPVNWFLANSILPNTTLDDGDNAFAPNLDIALSNIAEIRIGSENGDEFRLISLVMDATPVTNDSETTITITGYKDGSAVGGATDTVDFTTSDASGTITYVKGSGNSGSLTFDSNWNNIDQIRLVGSGSIGIIIPLFDDFDFDAAVGASTPGTFTFDTTSSVPSTTLTSTISGVTLTATSSGGGDFDLQNISPYGNVLFAPNQNIETTWTLSFSAPINISQMFFAEGANRTIGNYRITPNTGTAVVVPAASGSVLETVSTPGFLGVTSIVFSYTDSGFSLPANGESWQLAVDSIVFTVAATAPEIAVSGNSTAIADGDGSPAEADHTDFGSTAVAGGTVSRTFTITNSGSGALTLSGTPKVVVSGTHSADFTVTSQPTSPVASGGGTTTFTVQFDPSDSGSRTATLSIANDDSDENPFNFSIKGTGTAAASDIFDFETATASGGSSVTQTVAGITLTITDNGTEDNWLVLDANDLRGSVDNLCYLNSETASTVTFTFDAEVDLQNLLYQDVTGPDFETSSANYVFTPTGGSGSNSAVTIPYTSLSTDSSVGRFGTINLNWSNVSSFTMTVTADAGDLVLPQPAFDTIVFTAAATPSNTAPTDIALSASSVNHSDGTNATVGTLSTTDADSGDSHTYTLVAGSGDTNNASFNINGTSLRANDPSELPNTTYSVRIQTNDGNSGTYAEAFTITVTPATAATSTGANFDTTSGGNLSPALIFGSADESLTIGNTSHIAGSTANGGAGTDILSIPTGSDLTGLSSLTNFESLTLASDASVTMSVAQHDAFSGTITAAGTEQITFSATGGDTTTTGFPAIETYVLGTGGISFTLGTAGQSVTGSSGADTINIGSLNATGTLNGGDGTDTLQVGNVGNVSTATVSNFENLTVASGATILMAANQSSQFTGTITAAGSETVIVSGDGAFTTLANIEAFTVLDDSTNARTVTVSSAGTSVTATHASDAVLFQVGGITYTGTLTGNTDEADTLSLANGANISGGTITGISNLDVVSGASVTMTEAQHDAFASIAGTGTNLIALSAADDDGIVTGDSDIEYYTLGAALDFTLGAAAQNVSGSSGDDTVNIGSLNATGTLNGGDGTDTLQVGNVGNVSTATVSNFENLTVASGGTILASAHQLSQFAGTITAAGSETVIVSGDGAFTTLPNIETFTVLDDSTNARTITLGAANTSVSATNATDAVTFNLGALTYTGTLTGEGTVNDTVQLSTGANIAGGTLTAIENLTLASNASVTLNPTQLASFSTINASGTETVTITGDGNFSTVANIESFIAGDSTTDSRTITLAQATAEVDATAETDAITFSIASALTFTGTLTGEATTADTLELAADANISGATIAGISNLTLATSGGATMTPAQLTAFTGTITAPGSNTVTFSAAGTLSGTNLDAIETFVIGVGGSKTITLPATNASGKTLVVISTLDGDHYEVTGSDGDQTIAGSNAADIIDGGAGNDTLSGANGADTLTGGAGTDRFTGSFSQLNGDTITDLSAGETILLTGVTGLSTANVRFNGAKLEIDTDATTFAAVEVTITTSTDLSTTLGISTVVDLGSDTLITIQPLPPTVTAVTASTANGTYKAGDLINITVQFSGDVTVTGTPTLTLETGITDRAVNYASGSNTDTLTFTYTVQAGDTSSDLDYHSTSALTAGTSIKDAFNQDAVRTLPAPGASNSLGANKAIVIDTTAPTVTSVAVPSDDTYVADDNLDFTVNFVENVTVTGTPQLALTIGSTTRQATYQSGSDSTALVFHYTVQTGDLDADGIAVGSLSANSGTLRDTAGNDATLTLNAVGSTAAVLVDAVAPTVSSVDVPTSASYRAGQSLDFTVNFTENVNIATANPTLAITVGATSRTADYVSGSGTNALLFRYTVQAGETDTDGIAVGALATTGTLRDGAGNDATLTLNSVGSTAAVLVDTTAPTISIGAPSATLTSTTNVTYTVTYVDAAFNASTLAAGNVTVNKTGTADATTAVTGTGTTRTVTLSGITGDGTLGISIAAGTATDTAGNTAPSAGPSTTFTVDNTAPNAPAVTAITEDTGASAADGVTSDTGLIISGTAEANASVEVFVDEASIGTANADGSGAWSYDHSGTALTEATYSITAKSTDSAGNTSAASTGIDVTIDTTAPAAPAITGISDDTGDNTTDQITSDTTLILSGTADAGTTVTLTRLSAGEIGTATANEDGAWSYDYTATELGAGEHSFTATATDTAGNASNASDALIVTVDTATPDAPVITAISADSGTATDQITNDNTLTVSGTAEAGATVTVTRNGAGNLGTTTADGTTGAWTYDYTATELPDGDYIFGATATDTAGNTSIAAADFPVTIDTTAPTAPVVTGVSDDTGNSASDAITSDQTLSISGTAEGNATINVLIGGTSIGTTTADGTGAWTFDHTAATLAAGSYTITATATDTAANTSDTSADLALIVRLAPTISDVAVSGKFGEPFVFVVEAHNPPLTFSATDLPDGLSISGATISGTPTATGTFNATITVNNVAASSSATYTITINKAEQTISFTNPGSKVFGDAAFDLGATASSGLAVTYSVVSGPATVTGSTLTITGAGEVTVRASQAGNDNYLAATDVDQTFTIEKAVATVTLGNLAATYDSGSHQASVTTVPASLQVDVTYAGSATLPVAAGTYAVVATINEPNYQGSATGSLVIAQAAQTIAFANPGAMTFLDEPFAVAPTASSGLGVVVSVVSGPATVSANTVTITGAGEITLRAAQAGNANYLAAADVDQTFNVAKAAATVVLSDLEQTYTGAALAPTITTDPTGLTVELTYDSAATAPTAAGSYVVVATIVDANYQGADDDTFIITKANQTVTIGAVGTLTAGIATELSATASSGLTPVTFAVTSGAATFSGSTLTALSTAPITITAAQAGDANYNAGSTSLTITSIQKQSQTITFAALANQQANSDPFDLSATASSGLNVTFTVVSGPVMLSGNTVTMTGASGTVTVRADQAGDAIFAAATPVTRTFEVIQAGPLIYFGTTNEDVEFAAQIPEGSTTGTLFGFITQSQQYYILTFQVNEDRTITALDLQILGDPVIAATSLAQRPLRRIVREAAAERTTARDLAYTFTGTIQNGLLNLNIAELGVTLTGAVEPPDGPTKPIAGLYESTSLNSANGTTSSIVGTSGKVYVLAVTPRVITGGSGTVGANGTFDLTTNQTVRIIGNVDAPSTTVTGTIILPDGEEDPFAGLSTDTLRTDRLINLSTRAHVDATTDSGALVAGFVIGGDSPKRVLLRAVGPGLVQFGLTTALPDPQVTIYNSAGEVIAEVDNWGGDAETTATMSNIGAFPLAADSLDAVYTTELAPGAYTMRVTNNGAGGVAIAEIYDAAENPNSEYQRLINISSRGRVIGGEGVLVGGFIVTGNSPKRVLVRGAGPGLAAYHVPGVLSDPTLKVYNSQEQVIAANDNWETPTPIIVGQRTATAAEITAANAQLGAFAFAAGATDAALIITLSPGAYTVELDAATAGESGNALIEIYEIPE</sequence>
<evidence type="ECO:0000256" key="1">
    <source>
        <dbReference type="ARBA" id="ARBA00004138"/>
    </source>
</evidence>
<dbReference type="GO" id="GO:0016020">
    <property type="term" value="C:membrane"/>
    <property type="evidence" value="ECO:0007669"/>
    <property type="project" value="InterPro"/>
</dbReference>
<evidence type="ECO:0000256" key="6">
    <source>
        <dbReference type="SAM" id="SignalP"/>
    </source>
</evidence>
<evidence type="ECO:0000256" key="3">
    <source>
        <dbReference type="ARBA" id="ARBA00022490"/>
    </source>
</evidence>
<dbReference type="KEGG" id="slom:PXH66_09235"/>
<feature type="domain" description="MBG" evidence="7">
    <location>
        <begin position="2656"/>
        <end position="2726"/>
    </location>
</feature>
<dbReference type="NCBIfam" id="NF033510">
    <property type="entry name" value="Ca_tandemer"/>
    <property type="match status" value="4"/>
</dbReference>
<dbReference type="InterPro" id="IPR013783">
    <property type="entry name" value="Ig-like_fold"/>
</dbReference>
<evidence type="ECO:0000259" key="7">
    <source>
        <dbReference type="Pfam" id="PF18887"/>
    </source>
</evidence>
<dbReference type="InterPro" id="IPR043772">
    <property type="entry name" value="MBG_3"/>
</dbReference>
<feature type="domain" description="MBG" evidence="7">
    <location>
        <begin position="2810"/>
        <end position="2881"/>
    </location>
</feature>
<keyword evidence="5" id="KW-0966">Cell projection</keyword>
<evidence type="ECO:0000259" key="8">
    <source>
        <dbReference type="Pfam" id="PF19077"/>
    </source>
</evidence>
<evidence type="ECO:0000256" key="2">
    <source>
        <dbReference type="ARBA" id="ARBA00004496"/>
    </source>
</evidence>
<dbReference type="Pfam" id="PF00353">
    <property type="entry name" value="HemolysinCabind"/>
    <property type="match status" value="1"/>
</dbReference>
<keyword evidence="11" id="KW-1185">Reference proteome</keyword>
<keyword evidence="3" id="KW-0963">Cytoplasm</keyword>
<dbReference type="Pfam" id="PF22544">
    <property type="entry name" value="HYDIN_VesB_CFA65-like_Ig"/>
    <property type="match status" value="1"/>
</dbReference>
<dbReference type="Pfam" id="PF18887">
    <property type="entry name" value="MBG_3"/>
    <property type="match status" value="2"/>
</dbReference>
<dbReference type="InterPro" id="IPR015919">
    <property type="entry name" value="Cadherin-like_sf"/>
</dbReference>
<name>A0AAF0I3B8_9BACT</name>
<dbReference type="PROSITE" id="PS00330">
    <property type="entry name" value="HEMOLYSIN_CALCIUM"/>
    <property type="match status" value="1"/>
</dbReference>
<feature type="signal peptide" evidence="6">
    <location>
        <begin position="1"/>
        <end position="20"/>
    </location>
</feature>
<dbReference type="InterPro" id="IPR018511">
    <property type="entry name" value="Hemolysin-typ_Ca-bd_CS"/>
</dbReference>
<dbReference type="InterPro" id="IPR011049">
    <property type="entry name" value="Serralysin-like_metalloprot_C"/>
</dbReference>
<keyword evidence="6" id="KW-0732">Signal</keyword>
<gene>
    <name evidence="10" type="ORF">PXH66_09235</name>
</gene>
<feature type="domain" description="Bacterial Ig-like" evidence="8">
    <location>
        <begin position="2401"/>
        <end position="2487"/>
    </location>
</feature>
<dbReference type="Gene3D" id="2.60.40.10">
    <property type="entry name" value="Immunoglobulins"/>
    <property type="match status" value="6"/>
</dbReference>
<feature type="domain" description="Bacterial Ig-like" evidence="8">
    <location>
        <begin position="2199"/>
        <end position="2289"/>
    </location>
</feature>
<feature type="domain" description="Bacterial Ig-like" evidence="8">
    <location>
        <begin position="2096"/>
        <end position="2187"/>
    </location>
</feature>
<dbReference type="Pfam" id="PF19077">
    <property type="entry name" value="Big_13"/>
    <property type="match status" value="4"/>
</dbReference>
<feature type="chain" id="PRO_5042244572" evidence="6">
    <location>
        <begin position="21"/>
        <end position="3550"/>
    </location>
</feature>
<dbReference type="SUPFAM" id="SSF51120">
    <property type="entry name" value="beta-Roll"/>
    <property type="match status" value="1"/>
</dbReference>
<evidence type="ECO:0000256" key="5">
    <source>
        <dbReference type="ARBA" id="ARBA00023273"/>
    </source>
</evidence>
<dbReference type="Proteomes" id="UP001218638">
    <property type="component" value="Chromosome"/>
</dbReference>
<evidence type="ECO:0000259" key="9">
    <source>
        <dbReference type="Pfam" id="PF22544"/>
    </source>
</evidence>
<evidence type="ECO:0000313" key="10">
    <source>
        <dbReference type="EMBL" id="WED67032.1"/>
    </source>
</evidence>
<dbReference type="InterPro" id="IPR044016">
    <property type="entry name" value="Big_13"/>
</dbReference>
<evidence type="ECO:0000256" key="4">
    <source>
        <dbReference type="ARBA" id="ARBA00023069"/>
    </source>
</evidence>
<organism evidence="10 11">
    <name type="scientific">Synoicihabitans lomoniglobus</name>
    <dbReference type="NCBI Taxonomy" id="2909285"/>
    <lineage>
        <taxon>Bacteria</taxon>
        <taxon>Pseudomonadati</taxon>
        <taxon>Verrucomicrobiota</taxon>
        <taxon>Opitutia</taxon>
        <taxon>Opitutales</taxon>
        <taxon>Opitutaceae</taxon>
        <taxon>Synoicihabitans</taxon>
    </lineage>
</organism>
<feature type="domain" description="Bacterial Ig-like" evidence="8">
    <location>
        <begin position="2297"/>
        <end position="2391"/>
    </location>
</feature>
<reference evidence="10" key="1">
    <citation type="submission" date="2023-03" db="EMBL/GenBank/DDBJ databases">
        <title>Lomoglobus Profundus gen. nov., sp. nov., a novel member of the phylum Verrucomicrobia, isolated from deep-marine sediment of South China Sea.</title>
        <authorList>
            <person name="Ahmad T."/>
            <person name="Ishaq S.E."/>
            <person name="Wang F."/>
        </authorList>
    </citation>
    <scope>NUCLEOTIDE SEQUENCE</scope>
    <source>
        <strain evidence="10">LMO-M01</strain>
    </source>
</reference>
<dbReference type="EMBL" id="CP119075">
    <property type="protein sequence ID" value="WED67032.1"/>
    <property type="molecule type" value="Genomic_DNA"/>
</dbReference>
<dbReference type="PRINTS" id="PR00313">
    <property type="entry name" value="CABNDNGRPT"/>
</dbReference>
<dbReference type="GO" id="GO:0005509">
    <property type="term" value="F:calcium ion binding"/>
    <property type="evidence" value="ECO:0007669"/>
    <property type="project" value="InterPro"/>
</dbReference>
<accession>A0AAF0I3B8</accession>
<evidence type="ECO:0000313" key="11">
    <source>
        <dbReference type="Proteomes" id="UP001218638"/>
    </source>
</evidence>
<dbReference type="RefSeq" id="WP_330932333.1">
    <property type="nucleotide sequence ID" value="NZ_CP119075.1"/>
</dbReference>